<dbReference type="eggNOG" id="COG3162">
    <property type="taxonomic scope" value="Bacteria"/>
</dbReference>
<dbReference type="RefSeq" id="WP_008483145.1">
    <property type="nucleotide sequence ID" value="NZ_AMRI01000004.1"/>
</dbReference>
<keyword evidence="3" id="KW-1185">Reference proteome</keyword>
<evidence type="ECO:0000313" key="2">
    <source>
        <dbReference type="EMBL" id="EKE76774.1"/>
    </source>
</evidence>
<dbReference type="Pfam" id="PF04341">
    <property type="entry name" value="DUF485"/>
    <property type="match status" value="1"/>
</dbReference>
<comment type="caution">
    <text evidence="2">The sequence shown here is derived from an EMBL/GenBank/DDBJ whole genome shotgun (WGS) entry which is preliminary data.</text>
</comment>
<protein>
    <recommendedName>
        <fullName evidence="4">DUF485 domain-containing protein</fullName>
    </recommendedName>
</protein>
<keyword evidence="1" id="KW-0472">Membrane</keyword>
<keyword evidence="1" id="KW-1133">Transmembrane helix</keyword>
<dbReference type="InterPro" id="IPR007436">
    <property type="entry name" value="DUF485"/>
</dbReference>
<dbReference type="STRING" id="745411.B3C1_04235"/>
<sequence>MDHPLYEKIHSSKRFQDMVARRERFAWILSAVMLVIYFAFILIIAFSPATLGTPISKGSVVTWGIPFGLGVIISAFVLTGIYVRKSNREFDTENATVIEEAKK</sequence>
<evidence type="ECO:0000256" key="1">
    <source>
        <dbReference type="SAM" id="Phobius"/>
    </source>
</evidence>
<accession>K2K1S2</accession>
<proteinExistence type="predicted"/>
<dbReference type="EMBL" id="AMRI01000004">
    <property type="protein sequence ID" value="EKE76774.1"/>
    <property type="molecule type" value="Genomic_DNA"/>
</dbReference>
<gene>
    <name evidence="2" type="ORF">B3C1_04235</name>
</gene>
<dbReference type="PANTHER" id="PTHR38598">
    <property type="entry name" value="INNER MEMBRANE PROTEIN YJCH"/>
    <property type="match status" value="1"/>
</dbReference>
<evidence type="ECO:0008006" key="4">
    <source>
        <dbReference type="Google" id="ProtNLM"/>
    </source>
</evidence>
<dbReference type="Proteomes" id="UP000006755">
    <property type="component" value="Unassembled WGS sequence"/>
</dbReference>
<feature type="transmembrane region" description="Helical" evidence="1">
    <location>
        <begin position="60"/>
        <end position="83"/>
    </location>
</feature>
<dbReference type="PATRIC" id="fig|745411.4.peg.838"/>
<reference evidence="2 3" key="1">
    <citation type="journal article" date="2012" name="J. Bacteriol.">
        <title>Genome Sequence of Gallaecimonas xiamenensis Type Strain 3-C-1.</title>
        <authorList>
            <person name="Lai Q."/>
            <person name="Wang L."/>
            <person name="Wang W."/>
            <person name="Shao Z."/>
        </authorList>
    </citation>
    <scope>NUCLEOTIDE SEQUENCE [LARGE SCALE GENOMIC DNA]</scope>
    <source>
        <strain evidence="2 3">3-C-1</strain>
    </source>
</reference>
<keyword evidence="1" id="KW-0812">Transmembrane</keyword>
<dbReference type="GO" id="GO:0005886">
    <property type="term" value="C:plasma membrane"/>
    <property type="evidence" value="ECO:0007669"/>
    <property type="project" value="TreeGrafter"/>
</dbReference>
<organism evidence="2 3">
    <name type="scientific">Gallaecimonas xiamenensis 3-C-1</name>
    <dbReference type="NCBI Taxonomy" id="745411"/>
    <lineage>
        <taxon>Bacteria</taxon>
        <taxon>Pseudomonadati</taxon>
        <taxon>Pseudomonadota</taxon>
        <taxon>Gammaproteobacteria</taxon>
        <taxon>Enterobacterales</taxon>
        <taxon>Gallaecimonadaceae</taxon>
        <taxon>Gallaecimonas</taxon>
    </lineage>
</organism>
<dbReference type="AlphaFoldDB" id="K2K1S2"/>
<dbReference type="InterPro" id="IPR052959">
    <property type="entry name" value="Inner_membrane_assoc"/>
</dbReference>
<dbReference type="OrthoDB" id="5297034at2"/>
<name>K2K1S2_9GAMM</name>
<feature type="transmembrane region" description="Helical" evidence="1">
    <location>
        <begin position="25"/>
        <end position="48"/>
    </location>
</feature>
<dbReference type="PANTHER" id="PTHR38598:SF1">
    <property type="entry name" value="INNER MEMBRANE PROTEIN YJCH"/>
    <property type="match status" value="1"/>
</dbReference>
<evidence type="ECO:0000313" key="3">
    <source>
        <dbReference type="Proteomes" id="UP000006755"/>
    </source>
</evidence>